<protein>
    <submittedName>
        <fullName evidence="1">Uncharacterized protein</fullName>
    </submittedName>
</protein>
<evidence type="ECO:0000313" key="1">
    <source>
        <dbReference type="EMBL" id="KAK8779922.1"/>
    </source>
</evidence>
<sequence>MSTDGFKKDAAGDEGVVPASFVPRISVTFTGSASKPPATSKPAGEVASTALAIFVFLSLRRNKSKEIVEITWDALFCRPVMGRMSVTLWDPQYSTASD</sequence>
<dbReference type="Proteomes" id="UP001321473">
    <property type="component" value="Unassembled WGS sequence"/>
</dbReference>
<dbReference type="EMBL" id="JARKHS020009373">
    <property type="protein sequence ID" value="KAK8779922.1"/>
    <property type="molecule type" value="Genomic_DNA"/>
</dbReference>
<dbReference type="AlphaFoldDB" id="A0AAQ4EZG2"/>
<accession>A0AAQ4EZG2</accession>
<keyword evidence="2" id="KW-1185">Reference proteome</keyword>
<gene>
    <name evidence="1" type="ORF">V5799_018738</name>
</gene>
<name>A0AAQ4EZG2_AMBAM</name>
<proteinExistence type="predicted"/>
<organism evidence="1 2">
    <name type="scientific">Amblyomma americanum</name>
    <name type="common">Lone star tick</name>
    <dbReference type="NCBI Taxonomy" id="6943"/>
    <lineage>
        <taxon>Eukaryota</taxon>
        <taxon>Metazoa</taxon>
        <taxon>Ecdysozoa</taxon>
        <taxon>Arthropoda</taxon>
        <taxon>Chelicerata</taxon>
        <taxon>Arachnida</taxon>
        <taxon>Acari</taxon>
        <taxon>Parasitiformes</taxon>
        <taxon>Ixodida</taxon>
        <taxon>Ixodoidea</taxon>
        <taxon>Ixodidae</taxon>
        <taxon>Amblyomminae</taxon>
        <taxon>Amblyomma</taxon>
    </lineage>
</organism>
<reference evidence="1 2" key="1">
    <citation type="journal article" date="2023" name="Arcadia Sci">
        <title>De novo assembly of a long-read Amblyomma americanum tick genome.</title>
        <authorList>
            <person name="Chou S."/>
            <person name="Poskanzer K.E."/>
            <person name="Rollins M."/>
            <person name="Thuy-Boun P.S."/>
        </authorList>
    </citation>
    <scope>NUCLEOTIDE SEQUENCE [LARGE SCALE GENOMIC DNA]</scope>
    <source>
        <strain evidence="1">F_SG_1</strain>
        <tissue evidence="1">Salivary glands</tissue>
    </source>
</reference>
<evidence type="ECO:0000313" key="2">
    <source>
        <dbReference type="Proteomes" id="UP001321473"/>
    </source>
</evidence>
<comment type="caution">
    <text evidence="1">The sequence shown here is derived from an EMBL/GenBank/DDBJ whole genome shotgun (WGS) entry which is preliminary data.</text>
</comment>